<name>A0A0M3I0H6_ASCLU</name>
<protein>
    <submittedName>
        <fullName evidence="2">Uncharacterized protein</fullName>
    </submittedName>
</protein>
<sequence length="40" mass="4716">MIEAINRINNKFNCLYLYSTPTILIDSETNFVLEFKCKTD</sequence>
<dbReference type="Proteomes" id="UP000036681">
    <property type="component" value="Unplaced"/>
</dbReference>
<organism evidence="1 2">
    <name type="scientific">Ascaris lumbricoides</name>
    <name type="common">Giant roundworm</name>
    <dbReference type="NCBI Taxonomy" id="6252"/>
    <lineage>
        <taxon>Eukaryota</taxon>
        <taxon>Metazoa</taxon>
        <taxon>Ecdysozoa</taxon>
        <taxon>Nematoda</taxon>
        <taxon>Chromadorea</taxon>
        <taxon>Rhabditida</taxon>
        <taxon>Spirurina</taxon>
        <taxon>Ascaridomorpha</taxon>
        <taxon>Ascaridoidea</taxon>
        <taxon>Ascarididae</taxon>
        <taxon>Ascaris</taxon>
    </lineage>
</organism>
<proteinExistence type="predicted"/>
<accession>A0A0M3I0H6</accession>
<evidence type="ECO:0000313" key="1">
    <source>
        <dbReference type="Proteomes" id="UP000036681"/>
    </source>
</evidence>
<dbReference type="WBParaSite" id="ALUE_0000962901-mRNA-1">
    <property type="protein sequence ID" value="ALUE_0000962901-mRNA-1"/>
    <property type="gene ID" value="ALUE_0000962901"/>
</dbReference>
<reference evidence="2" key="1">
    <citation type="submission" date="2017-02" db="UniProtKB">
        <authorList>
            <consortium name="WormBaseParasite"/>
        </authorList>
    </citation>
    <scope>IDENTIFICATION</scope>
</reference>
<keyword evidence="1" id="KW-1185">Reference proteome</keyword>
<evidence type="ECO:0000313" key="2">
    <source>
        <dbReference type="WBParaSite" id="ALUE_0000962901-mRNA-1"/>
    </source>
</evidence>
<dbReference type="AlphaFoldDB" id="A0A0M3I0H6"/>